<accession>A0AAW1LPV3</accession>
<dbReference type="InterPro" id="IPR014044">
    <property type="entry name" value="CAP_dom"/>
</dbReference>
<dbReference type="InterPro" id="IPR035940">
    <property type="entry name" value="CAP_sf"/>
</dbReference>
<dbReference type="SUPFAM" id="SSF55797">
    <property type="entry name" value="PR-1-like"/>
    <property type="match status" value="1"/>
</dbReference>
<dbReference type="Gene3D" id="3.40.33.10">
    <property type="entry name" value="CAP"/>
    <property type="match status" value="1"/>
</dbReference>
<dbReference type="EMBL" id="JBDFQZ010000004">
    <property type="protein sequence ID" value="KAK9735695.1"/>
    <property type="molecule type" value="Genomic_DNA"/>
</dbReference>
<evidence type="ECO:0000259" key="2">
    <source>
        <dbReference type="SMART" id="SM00198"/>
    </source>
</evidence>
<evidence type="ECO:0000313" key="3">
    <source>
        <dbReference type="EMBL" id="KAK9735695.1"/>
    </source>
</evidence>
<keyword evidence="4" id="KW-1185">Reference proteome</keyword>
<keyword evidence="1" id="KW-1133">Transmembrane helix</keyword>
<dbReference type="Pfam" id="PF00188">
    <property type="entry name" value="CAP"/>
    <property type="match status" value="1"/>
</dbReference>
<dbReference type="InterPro" id="IPR001283">
    <property type="entry name" value="CRISP-related"/>
</dbReference>
<organism evidence="3 4">
    <name type="scientific">Saponaria officinalis</name>
    <name type="common">Common soapwort</name>
    <name type="synonym">Lychnis saponaria</name>
    <dbReference type="NCBI Taxonomy" id="3572"/>
    <lineage>
        <taxon>Eukaryota</taxon>
        <taxon>Viridiplantae</taxon>
        <taxon>Streptophyta</taxon>
        <taxon>Embryophyta</taxon>
        <taxon>Tracheophyta</taxon>
        <taxon>Spermatophyta</taxon>
        <taxon>Magnoliopsida</taxon>
        <taxon>eudicotyledons</taxon>
        <taxon>Gunneridae</taxon>
        <taxon>Pentapetalae</taxon>
        <taxon>Caryophyllales</taxon>
        <taxon>Caryophyllaceae</taxon>
        <taxon>Caryophylleae</taxon>
        <taxon>Saponaria</taxon>
    </lineage>
</organism>
<dbReference type="AlphaFoldDB" id="A0AAW1LPV3"/>
<dbReference type="PRINTS" id="PR00837">
    <property type="entry name" value="V5TPXLIKE"/>
</dbReference>
<dbReference type="SMART" id="SM00198">
    <property type="entry name" value="SCP"/>
    <property type="match status" value="1"/>
</dbReference>
<sequence length="164" mass="18795">MMKCPGILNVLIYTIFILSLLKCYMCVVNQHDKDSILNYHKEVRDYVGVPPLKWSKKLEHMAQQMATNCSSEVKGPYGRNVLPGYLANTWPSAVFSWAGEFSYYNHARKICGGQSKTSCDEYTQMIWRDTISVGCGDSTCFERPLKYFVCVYYPRGNIPGRTPY</sequence>
<keyword evidence="1" id="KW-0812">Transmembrane</keyword>
<name>A0AAW1LPV3_SAPOF</name>
<feature type="transmembrane region" description="Helical" evidence="1">
    <location>
        <begin position="6"/>
        <end position="27"/>
    </location>
</feature>
<reference evidence="3" key="1">
    <citation type="submission" date="2024-03" db="EMBL/GenBank/DDBJ databases">
        <title>WGS assembly of Saponaria officinalis var. Norfolk2.</title>
        <authorList>
            <person name="Jenkins J."/>
            <person name="Shu S."/>
            <person name="Grimwood J."/>
            <person name="Barry K."/>
            <person name="Goodstein D."/>
            <person name="Schmutz J."/>
            <person name="Leebens-Mack J."/>
            <person name="Osbourn A."/>
        </authorList>
    </citation>
    <scope>NUCLEOTIDE SEQUENCE [LARGE SCALE GENOMIC DNA]</scope>
    <source>
        <strain evidence="3">JIC</strain>
    </source>
</reference>
<comment type="caution">
    <text evidence="3">The sequence shown here is derived from an EMBL/GenBank/DDBJ whole genome shotgun (WGS) entry which is preliminary data.</text>
</comment>
<gene>
    <name evidence="3" type="ORF">RND81_04G220500</name>
</gene>
<dbReference type="PANTHER" id="PTHR10334">
    <property type="entry name" value="CYSTEINE-RICH SECRETORY PROTEIN-RELATED"/>
    <property type="match status" value="1"/>
</dbReference>
<proteinExistence type="predicted"/>
<evidence type="ECO:0000256" key="1">
    <source>
        <dbReference type="SAM" id="Phobius"/>
    </source>
</evidence>
<feature type="domain" description="SCP" evidence="2">
    <location>
        <begin position="31"/>
        <end position="160"/>
    </location>
</feature>
<evidence type="ECO:0000313" key="4">
    <source>
        <dbReference type="Proteomes" id="UP001443914"/>
    </source>
</evidence>
<keyword evidence="1" id="KW-0472">Membrane</keyword>
<protein>
    <recommendedName>
        <fullName evidence="2">SCP domain-containing protein</fullName>
    </recommendedName>
</protein>
<dbReference type="Proteomes" id="UP001443914">
    <property type="component" value="Unassembled WGS sequence"/>
</dbReference>